<evidence type="ECO:0000256" key="1">
    <source>
        <dbReference type="ARBA" id="ARBA00001933"/>
    </source>
</evidence>
<comment type="caution">
    <text evidence="5">The sequence shown here is derived from an EMBL/GenBank/DDBJ whole genome shotgun (WGS) entry which is preliminary data.</text>
</comment>
<proteinExistence type="inferred from homology"/>
<dbReference type="RefSeq" id="WP_123783245.1">
    <property type="nucleotide sequence ID" value="NZ_RKIK01000082.1"/>
</dbReference>
<dbReference type="InterPro" id="IPR015422">
    <property type="entry name" value="PyrdxlP-dep_Trfase_small"/>
</dbReference>
<dbReference type="AlphaFoldDB" id="A0A3N3DV97"/>
<feature type="domain" description="Aminotransferase class I/classII large" evidence="4">
    <location>
        <begin position="55"/>
        <end position="265"/>
    </location>
</feature>
<name>A0A3N3DV97_9VIBR</name>
<evidence type="ECO:0000256" key="2">
    <source>
        <dbReference type="ARBA" id="ARBA00022898"/>
    </source>
</evidence>
<accession>A0A3N3DV97</accession>
<reference evidence="5 6" key="1">
    <citation type="submission" date="2018-11" db="EMBL/GenBank/DDBJ databases">
        <title>Vibrio ponticus strain CAIM 1751 pathogenic for the snapper Lutjanus guttatus.</title>
        <authorList>
            <person name="Soto-Rodriguez S."/>
            <person name="Lozano-Olvera R."/>
            <person name="Gomez-Gil B."/>
        </authorList>
    </citation>
    <scope>NUCLEOTIDE SEQUENCE [LARGE SCALE GENOMIC DNA]</scope>
    <source>
        <strain evidence="5 6">CAIM 1751</strain>
    </source>
</reference>
<dbReference type="PROSITE" id="PS00105">
    <property type="entry name" value="AA_TRANSFER_CLASS_1"/>
    <property type="match status" value="1"/>
</dbReference>
<organism evidence="5 6">
    <name type="scientific">Vibrio ponticus</name>
    <dbReference type="NCBI Taxonomy" id="265668"/>
    <lineage>
        <taxon>Bacteria</taxon>
        <taxon>Pseudomonadati</taxon>
        <taxon>Pseudomonadota</taxon>
        <taxon>Gammaproteobacteria</taxon>
        <taxon>Vibrionales</taxon>
        <taxon>Vibrionaceae</taxon>
        <taxon>Vibrio</taxon>
    </lineage>
</organism>
<comment type="cofactor">
    <cofactor evidence="1 3">
        <name>pyridoxal 5'-phosphate</name>
        <dbReference type="ChEBI" id="CHEBI:597326"/>
    </cofactor>
</comment>
<dbReference type="CDD" id="cd00609">
    <property type="entry name" value="AAT_like"/>
    <property type="match status" value="1"/>
</dbReference>
<keyword evidence="3 5" id="KW-0808">Transferase</keyword>
<dbReference type="PANTHER" id="PTHR42885:SF1">
    <property type="entry name" value="THREONINE-PHOSPHATE DECARBOXYLASE"/>
    <property type="match status" value="1"/>
</dbReference>
<keyword evidence="2" id="KW-0663">Pyridoxal phosphate</keyword>
<dbReference type="SUPFAM" id="SSF53383">
    <property type="entry name" value="PLP-dependent transferases"/>
    <property type="match status" value="1"/>
</dbReference>
<dbReference type="PANTHER" id="PTHR42885">
    <property type="entry name" value="HISTIDINOL-PHOSPHATE AMINOTRANSFERASE-RELATED"/>
    <property type="match status" value="1"/>
</dbReference>
<dbReference type="InterPro" id="IPR015424">
    <property type="entry name" value="PyrdxlP-dep_Trfase"/>
</dbReference>
<sequence>MLHHGGRLIQEAQQRNSDPQQWLDLSTGISPISYPVPEIPTSVWHRLPEDEDGLVEAAAQYYQYPDLLPVAGSQAAIMCLPSVLEVDLLKKGTMLLPAVGYKEHEHAWQSAGWRLEYYQNKPDNDQLSRCDVVLIINPNNPTTYKYSLKEITVIEGQLSARQVLLIDEAFMDGDNDNSRLRTLLRENTLVLRSLGKFFGLAGLRVGFVAAHPKWLSSMQQALGPWNLSGPSRYVAKTALLDTTWQRKAQKALESLRLKQQRLIERVLPQASITSASLFIRVEHPQAQLMYQYCCDEMVLVRLCDEKDAIRLGLCADEQQLQRLELALIEAQRRINTDCSYDASNDLAGTSWNI</sequence>
<gene>
    <name evidence="5" type="ORF">EGH82_18960</name>
</gene>
<evidence type="ECO:0000256" key="3">
    <source>
        <dbReference type="RuleBase" id="RU000481"/>
    </source>
</evidence>
<dbReference type="Proteomes" id="UP000278792">
    <property type="component" value="Unassembled WGS sequence"/>
</dbReference>
<evidence type="ECO:0000313" key="5">
    <source>
        <dbReference type="EMBL" id="ROV58350.1"/>
    </source>
</evidence>
<dbReference type="EMBL" id="RKIK01000082">
    <property type="protein sequence ID" value="ROV58350.1"/>
    <property type="molecule type" value="Genomic_DNA"/>
</dbReference>
<evidence type="ECO:0000313" key="6">
    <source>
        <dbReference type="Proteomes" id="UP000278792"/>
    </source>
</evidence>
<dbReference type="Gene3D" id="3.40.640.10">
    <property type="entry name" value="Type I PLP-dependent aspartate aminotransferase-like (Major domain)"/>
    <property type="match status" value="1"/>
</dbReference>
<comment type="similarity">
    <text evidence="3">Belongs to the class-I pyridoxal-phosphate-dependent aminotransferase family.</text>
</comment>
<protein>
    <recommendedName>
        <fullName evidence="3">Aminotransferase</fullName>
        <ecNumber evidence="3">2.6.1.-</ecNumber>
    </recommendedName>
</protein>
<dbReference type="InterPro" id="IPR015421">
    <property type="entry name" value="PyrdxlP-dep_Trfase_major"/>
</dbReference>
<dbReference type="GO" id="GO:0030170">
    <property type="term" value="F:pyridoxal phosphate binding"/>
    <property type="evidence" value="ECO:0007669"/>
    <property type="project" value="InterPro"/>
</dbReference>
<evidence type="ECO:0000259" key="4">
    <source>
        <dbReference type="Pfam" id="PF00155"/>
    </source>
</evidence>
<dbReference type="EC" id="2.6.1.-" evidence="3"/>
<dbReference type="InterPro" id="IPR004838">
    <property type="entry name" value="NHTrfase_class1_PyrdxlP-BS"/>
</dbReference>
<dbReference type="GO" id="GO:0008483">
    <property type="term" value="F:transaminase activity"/>
    <property type="evidence" value="ECO:0007669"/>
    <property type="project" value="UniProtKB-KW"/>
</dbReference>
<dbReference type="Pfam" id="PF00155">
    <property type="entry name" value="Aminotran_1_2"/>
    <property type="match status" value="1"/>
</dbReference>
<dbReference type="InterPro" id="IPR004839">
    <property type="entry name" value="Aminotransferase_I/II_large"/>
</dbReference>
<dbReference type="Gene3D" id="3.90.1150.10">
    <property type="entry name" value="Aspartate Aminotransferase, domain 1"/>
    <property type="match status" value="1"/>
</dbReference>
<keyword evidence="3 5" id="KW-0032">Aminotransferase</keyword>